<organism evidence="1">
    <name type="scientific">Aphanomyces invadans</name>
    <dbReference type="NCBI Taxonomy" id="157072"/>
    <lineage>
        <taxon>Eukaryota</taxon>
        <taxon>Sar</taxon>
        <taxon>Stramenopiles</taxon>
        <taxon>Oomycota</taxon>
        <taxon>Saprolegniomycetes</taxon>
        <taxon>Saprolegniales</taxon>
        <taxon>Verrucalvaceae</taxon>
        <taxon>Aphanomyces</taxon>
    </lineage>
</organism>
<accession>A0A024U716</accession>
<dbReference type="VEuPathDB" id="FungiDB:H310_05676"/>
<dbReference type="RefSeq" id="XP_008868669.1">
    <property type="nucleotide sequence ID" value="XM_008870447.1"/>
</dbReference>
<dbReference type="EMBL" id="KI913961">
    <property type="protein sequence ID" value="ETW02064.1"/>
    <property type="molecule type" value="Genomic_DNA"/>
</dbReference>
<dbReference type="GeneID" id="20082726"/>
<protein>
    <submittedName>
        <fullName evidence="1">Uncharacterized protein</fullName>
    </submittedName>
</protein>
<sequence length="211" mass="22984">MDARDLMGSTINMFGDANKRKADEIAPDGEEGEVLLVDLTGEEEAETPEPFEAVQAVSRWMKRPEGQAELLHRVSAVIAASAATATVAVGSAVAVGALGHQGEFFEFDDALFLRLCVADFRHMRDHLLEALDEVGLVVLLQATIRRPGLDPERLFNFRLVHDSRGEGVGEALGHQSPLEPSLGGFLLLLRVWAQNLLNRRVFVLGSEENSG</sequence>
<reference evidence="1" key="1">
    <citation type="submission" date="2013-12" db="EMBL/GenBank/DDBJ databases">
        <title>The Genome Sequence of Aphanomyces invadans NJM9701.</title>
        <authorList>
            <consortium name="The Broad Institute Genomics Platform"/>
            <person name="Russ C."/>
            <person name="Tyler B."/>
            <person name="van West P."/>
            <person name="Dieguez-Uribeondo J."/>
            <person name="Young S.K."/>
            <person name="Zeng Q."/>
            <person name="Gargeya S."/>
            <person name="Fitzgerald M."/>
            <person name="Abouelleil A."/>
            <person name="Alvarado L."/>
            <person name="Chapman S.B."/>
            <person name="Gainer-Dewar J."/>
            <person name="Goldberg J."/>
            <person name="Griggs A."/>
            <person name="Gujja S."/>
            <person name="Hansen M."/>
            <person name="Howarth C."/>
            <person name="Imamovic A."/>
            <person name="Ireland A."/>
            <person name="Larimer J."/>
            <person name="McCowan C."/>
            <person name="Murphy C."/>
            <person name="Pearson M."/>
            <person name="Poon T.W."/>
            <person name="Priest M."/>
            <person name="Roberts A."/>
            <person name="Saif S."/>
            <person name="Shea T."/>
            <person name="Sykes S."/>
            <person name="Wortman J."/>
            <person name="Nusbaum C."/>
            <person name="Birren B."/>
        </authorList>
    </citation>
    <scope>NUCLEOTIDE SEQUENCE [LARGE SCALE GENOMIC DNA]</scope>
    <source>
        <strain evidence="1">NJM9701</strain>
    </source>
</reference>
<proteinExistence type="predicted"/>
<name>A0A024U716_9STRA</name>
<evidence type="ECO:0000313" key="1">
    <source>
        <dbReference type="EMBL" id="ETW02064.1"/>
    </source>
</evidence>
<gene>
    <name evidence="1" type="ORF">H310_05676</name>
</gene>
<dbReference type="AlphaFoldDB" id="A0A024U716"/>